<evidence type="ECO:0008006" key="5">
    <source>
        <dbReference type="Google" id="ProtNLM"/>
    </source>
</evidence>
<dbReference type="Proteomes" id="UP001520140">
    <property type="component" value="Unassembled WGS sequence"/>
</dbReference>
<feature type="transmembrane region" description="Helical" evidence="2">
    <location>
        <begin position="82"/>
        <end position="104"/>
    </location>
</feature>
<name>A0ABS7NVM5_9NOCA</name>
<evidence type="ECO:0000256" key="2">
    <source>
        <dbReference type="SAM" id="Phobius"/>
    </source>
</evidence>
<keyword evidence="4" id="KW-1185">Reference proteome</keyword>
<sequence length="231" mass="26288">MVAPAVFVLVTAWIATRNARKTPHERLKNLVDIAKNMPAGVDRNDVVIGAIARELVDFDRRLKADQSTFRARWKERFVQNGGAIYGWSISVGLFLFVIAFSFAVTDRLAGTVFSLVGSLVSILVALASSVSSVLRKSRRARIQQQRVAVADARRVVNEQRSFELNAERSEEIRQVRRKLIEQGASTEEIDRETSRMVLRWLQEDRAMRARWAQPLDDYRKPDPPDDEPSPR</sequence>
<gene>
    <name evidence="3" type="ORF">HQ605_14710</name>
</gene>
<comment type="caution">
    <text evidence="3">The sequence shown here is derived from an EMBL/GenBank/DDBJ whole genome shotgun (WGS) entry which is preliminary data.</text>
</comment>
<keyword evidence="2" id="KW-1133">Transmembrane helix</keyword>
<reference evidence="3 4" key="1">
    <citation type="submission" date="2020-06" db="EMBL/GenBank/DDBJ databases">
        <title>Taxonomy, biology and ecology of Rhodococcus bacteria occurring in California pistachio and other woody hosts as revealed by genome sequence analyses.</title>
        <authorList>
            <person name="Gai Y."/>
            <person name="Riely B."/>
        </authorList>
    </citation>
    <scope>NUCLEOTIDE SEQUENCE [LARGE SCALE GENOMIC DNA]</scope>
    <source>
        <strain evidence="3 4">BP-284</strain>
    </source>
</reference>
<dbReference type="EMBL" id="JABUKG010000016">
    <property type="protein sequence ID" value="MBY6322076.1"/>
    <property type="molecule type" value="Genomic_DNA"/>
</dbReference>
<evidence type="ECO:0000313" key="4">
    <source>
        <dbReference type="Proteomes" id="UP001520140"/>
    </source>
</evidence>
<keyword evidence="2" id="KW-0812">Transmembrane</keyword>
<protein>
    <recommendedName>
        <fullName evidence="5">SMODS and SLOG-associating 2TM effector domain-containing protein</fullName>
    </recommendedName>
</protein>
<evidence type="ECO:0000256" key="1">
    <source>
        <dbReference type="SAM" id="MobiDB-lite"/>
    </source>
</evidence>
<keyword evidence="2" id="KW-0472">Membrane</keyword>
<organism evidence="3 4">
    <name type="scientific">Rhodococcoides kroppenstedtii</name>
    <dbReference type="NCBI Taxonomy" id="293050"/>
    <lineage>
        <taxon>Bacteria</taxon>
        <taxon>Bacillati</taxon>
        <taxon>Actinomycetota</taxon>
        <taxon>Actinomycetes</taxon>
        <taxon>Mycobacteriales</taxon>
        <taxon>Nocardiaceae</taxon>
        <taxon>Rhodococcoides</taxon>
    </lineage>
</organism>
<accession>A0ABS7NVM5</accession>
<evidence type="ECO:0000313" key="3">
    <source>
        <dbReference type="EMBL" id="MBY6322076.1"/>
    </source>
</evidence>
<feature type="transmembrane region" description="Helical" evidence="2">
    <location>
        <begin position="110"/>
        <end position="134"/>
    </location>
</feature>
<feature type="region of interest" description="Disordered" evidence="1">
    <location>
        <begin position="211"/>
        <end position="231"/>
    </location>
</feature>
<proteinExistence type="predicted"/>
<feature type="compositionally biased region" description="Basic and acidic residues" evidence="1">
    <location>
        <begin position="216"/>
        <end position="231"/>
    </location>
</feature>